<dbReference type="AlphaFoldDB" id="A0A0K8S4L0"/>
<protein>
    <submittedName>
        <fullName evidence="1">Uncharacterized protein</fullName>
    </submittedName>
</protein>
<reference evidence="1" key="1">
    <citation type="submission" date="2014-09" db="EMBL/GenBank/DDBJ databases">
        <authorList>
            <person name="Magalhaes I.L.F."/>
            <person name="Oliveira U."/>
            <person name="Santos F.R."/>
            <person name="Vidigal T.H.D.A."/>
            <person name="Brescovit A.D."/>
            <person name="Santos A.J."/>
        </authorList>
    </citation>
    <scope>NUCLEOTIDE SEQUENCE</scope>
</reference>
<evidence type="ECO:0000313" key="1">
    <source>
        <dbReference type="EMBL" id="JAG48084.1"/>
    </source>
</evidence>
<name>A0A0K8S4L0_LYGHE</name>
<proteinExistence type="predicted"/>
<organism evidence="1">
    <name type="scientific">Lygus hesperus</name>
    <name type="common">Western plant bug</name>
    <dbReference type="NCBI Taxonomy" id="30085"/>
    <lineage>
        <taxon>Eukaryota</taxon>
        <taxon>Metazoa</taxon>
        <taxon>Ecdysozoa</taxon>
        <taxon>Arthropoda</taxon>
        <taxon>Hexapoda</taxon>
        <taxon>Insecta</taxon>
        <taxon>Pterygota</taxon>
        <taxon>Neoptera</taxon>
        <taxon>Paraneoptera</taxon>
        <taxon>Hemiptera</taxon>
        <taxon>Heteroptera</taxon>
        <taxon>Panheteroptera</taxon>
        <taxon>Cimicomorpha</taxon>
        <taxon>Miridae</taxon>
        <taxon>Mirini</taxon>
        <taxon>Lygus</taxon>
    </lineage>
</organism>
<sequence>MPRRPKKKTEGGHKGHLDLYARSNEEESRKIYLRRLNDVRDAITRGNLNSLKNICNFLLEIDSIEKDENLQKHYKDPNNPFSGTNLIIFTCKHDQYDILKYFLVPEERVLFKLYEKIGHSFIHPDNIDQYQHNAFYYAIRSNDVKMVDVLSGVLAWV</sequence>
<accession>A0A0K8S4L0</accession>
<dbReference type="EMBL" id="GBRD01017743">
    <property type="protein sequence ID" value="JAG48084.1"/>
    <property type="molecule type" value="Transcribed_RNA"/>
</dbReference>
<dbReference type="SUPFAM" id="SSF140860">
    <property type="entry name" value="Pseudo ankyrin repeat-like"/>
    <property type="match status" value="1"/>
</dbReference>